<proteinExistence type="predicted"/>
<dbReference type="EMBL" id="CAMXCT030006622">
    <property type="protein sequence ID" value="CAL4804432.1"/>
    <property type="molecule type" value="Genomic_DNA"/>
</dbReference>
<reference evidence="3 4" key="2">
    <citation type="submission" date="2024-05" db="EMBL/GenBank/DDBJ databases">
        <authorList>
            <person name="Chen Y."/>
            <person name="Shah S."/>
            <person name="Dougan E. K."/>
            <person name="Thang M."/>
            <person name="Chan C."/>
        </authorList>
    </citation>
    <scope>NUCLEOTIDE SEQUENCE [LARGE SCALE GENOMIC DNA]</scope>
</reference>
<dbReference type="Proteomes" id="UP001152797">
    <property type="component" value="Unassembled WGS sequence"/>
</dbReference>
<gene>
    <name evidence="2" type="ORF">C1SCF055_LOCUS41792</name>
</gene>
<dbReference type="EMBL" id="CAMXCT020006622">
    <property type="protein sequence ID" value="CAL1170495.1"/>
    <property type="molecule type" value="Genomic_DNA"/>
</dbReference>
<evidence type="ECO:0000256" key="1">
    <source>
        <dbReference type="SAM" id="MobiDB-lite"/>
    </source>
</evidence>
<sequence length="113" mass="12307">MAPAVSRPPSRSSQVSSDGEGDDMGRRPSSQCVTPRVEGTGRSGSPVHRANLPFSQQSSQQRVLPLHKPYENLKQFMNGEAFGPCLSDPNVKETESRPCKLSSMFVRGFSRGV</sequence>
<dbReference type="AlphaFoldDB" id="A0A9P1DVK7"/>
<organism evidence="2">
    <name type="scientific">Cladocopium goreaui</name>
    <dbReference type="NCBI Taxonomy" id="2562237"/>
    <lineage>
        <taxon>Eukaryota</taxon>
        <taxon>Sar</taxon>
        <taxon>Alveolata</taxon>
        <taxon>Dinophyceae</taxon>
        <taxon>Suessiales</taxon>
        <taxon>Symbiodiniaceae</taxon>
        <taxon>Cladocopium</taxon>
    </lineage>
</organism>
<name>A0A9P1DVK7_9DINO</name>
<feature type="compositionally biased region" description="Low complexity" evidence="1">
    <location>
        <begin position="1"/>
        <end position="17"/>
    </location>
</feature>
<evidence type="ECO:0000313" key="3">
    <source>
        <dbReference type="EMBL" id="CAL4804432.1"/>
    </source>
</evidence>
<feature type="region of interest" description="Disordered" evidence="1">
    <location>
        <begin position="1"/>
        <end position="62"/>
    </location>
</feature>
<reference evidence="2" key="1">
    <citation type="submission" date="2022-10" db="EMBL/GenBank/DDBJ databases">
        <authorList>
            <person name="Chen Y."/>
            <person name="Dougan E. K."/>
            <person name="Chan C."/>
            <person name="Rhodes N."/>
            <person name="Thang M."/>
        </authorList>
    </citation>
    <scope>NUCLEOTIDE SEQUENCE</scope>
</reference>
<comment type="caution">
    <text evidence="2">The sequence shown here is derived from an EMBL/GenBank/DDBJ whole genome shotgun (WGS) entry which is preliminary data.</text>
</comment>
<keyword evidence="4" id="KW-1185">Reference proteome</keyword>
<feature type="compositionally biased region" description="Polar residues" evidence="1">
    <location>
        <begin position="53"/>
        <end position="62"/>
    </location>
</feature>
<evidence type="ECO:0000313" key="2">
    <source>
        <dbReference type="EMBL" id="CAI4017120.1"/>
    </source>
</evidence>
<protein>
    <submittedName>
        <fullName evidence="2">Uncharacterized protein</fullName>
    </submittedName>
</protein>
<dbReference type="EMBL" id="CAMXCT010006622">
    <property type="protein sequence ID" value="CAI4017120.1"/>
    <property type="molecule type" value="Genomic_DNA"/>
</dbReference>
<evidence type="ECO:0000313" key="4">
    <source>
        <dbReference type="Proteomes" id="UP001152797"/>
    </source>
</evidence>
<accession>A0A9P1DVK7</accession>